<keyword evidence="4 7" id="KW-0456">Lyase</keyword>
<dbReference type="SUPFAM" id="SSF69618">
    <property type="entry name" value="HemD-like"/>
    <property type="match status" value="1"/>
</dbReference>
<comment type="catalytic activity">
    <reaction evidence="6 7">
        <text>hydroxymethylbilane = uroporphyrinogen III + H2O</text>
        <dbReference type="Rhea" id="RHEA:18965"/>
        <dbReference type="ChEBI" id="CHEBI:15377"/>
        <dbReference type="ChEBI" id="CHEBI:57308"/>
        <dbReference type="ChEBI" id="CHEBI:57845"/>
        <dbReference type="EC" id="4.2.1.75"/>
    </reaction>
</comment>
<accession>A0A7R9T6X1</accession>
<dbReference type="UniPathway" id="UPA00251">
    <property type="reaction ID" value="UER00320"/>
</dbReference>
<evidence type="ECO:0000313" key="9">
    <source>
        <dbReference type="EMBL" id="CAD8227089.1"/>
    </source>
</evidence>
<evidence type="ECO:0000256" key="2">
    <source>
        <dbReference type="ARBA" id="ARBA00008133"/>
    </source>
</evidence>
<evidence type="ECO:0000259" key="8">
    <source>
        <dbReference type="Pfam" id="PF02602"/>
    </source>
</evidence>
<name>A0A7R9T6X1_MICPS</name>
<dbReference type="InterPro" id="IPR003754">
    <property type="entry name" value="4pyrrol_synth_uPrphyn_synth"/>
</dbReference>
<evidence type="ECO:0000256" key="3">
    <source>
        <dbReference type="ARBA" id="ARBA00013109"/>
    </source>
</evidence>
<dbReference type="GO" id="GO:0006780">
    <property type="term" value="P:uroporphyrinogen III biosynthetic process"/>
    <property type="evidence" value="ECO:0007669"/>
    <property type="project" value="UniProtKB-UniRule"/>
</dbReference>
<evidence type="ECO:0000256" key="1">
    <source>
        <dbReference type="ARBA" id="ARBA00004772"/>
    </source>
</evidence>
<dbReference type="OMA" id="WVESIME"/>
<dbReference type="Gene3D" id="3.40.50.10090">
    <property type="match status" value="2"/>
</dbReference>
<evidence type="ECO:0000256" key="6">
    <source>
        <dbReference type="ARBA" id="ARBA00048617"/>
    </source>
</evidence>
<proteinExistence type="inferred from homology"/>
<dbReference type="AlphaFoldDB" id="A0A7R9T6X1"/>
<comment type="function">
    <text evidence="7">Catalyzes cyclization of the linear tetrapyrrole, hydroxymethylbilane, to the macrocyclic uroporphyrinogen III.</text>
</comment>
<dbReference type="CDD" id="cd06578">
    <property type="entry name" value="HemD"/>
    <property type="match status" value="1"/>
</dbReference>
<evidence type="ECO:0000256" key="5">
    <source>
        <dbReference type="ARBA" id="ARBA00023244"/>
    </source>
</evidence>
<dbReference type="GO" id="GO:0006782">
    <property type="term" value="P:protoporphyrinogen IX biosynthetic process"/>
    <property type="evidence" value="ECO:0007669"/>
    <property type="project" value="UniProtKB-UniRule"/>
</dbReference>
<comment type="pathway">
    <text evidence="1 7">Porphyrin-containing compound metabolism; protoporphyrin-IX biosynthesis; coproporphyrinogen-III from 5-aminolevulinate: step 3/4.</text>
</comment>
<evidence type="ECO:0000256" key="7">
    <source>
        <dbReference type="RuleBase" id="RU366031"/>
    </source>
</evidence>
<dbReference type="EMBL" id="HBDY01000563">
    <property type="protein sequence ID" value="CAD8227089.1"/>
    <property type="molecule type" value="Transcribed_RNA"/>
</dbReference>
<sequence>MSRASCTSPTAAATRSYVTSVQFARGQGAAGALKTKIVGVAFVTRSSSGRYCRGPLMNAVPTGMAAVDVSETSYAGRRVVLTRESGKNGDMMERLTRRGIECVEMPLIETAVGADAPSLPSALNDPEGWTWVCITSPEAAAVFLRGWEQAGQPDVAIATVGKGTAKVLKPAYDAGKLRARTFTPSKANAETLVAELPLDADDASAPAAPRVLYPASAKAASTLQDGLAKRGAIVTRLNTYSTEKVTAVDEDVLTRAKTADVVTFGSPSAVKAWVSLSGFDSDTPAETHPAYACIGGTSAKACDAVGIPNVMFAENPGLDGWELVVCKALDGARERSGAGGGDRTQSID</sequence>
<protein>
    <recommendedName>
        <fullName evidence="3 7">Uroporphyrinogen-III synthase</fullName>
        <ecNumber evidence="3 7">4.2.1.75</ecNumber>
    </recommendedName>
</protein>
<reference evidence="9" key="1">
    <citation type="submission" date="2021-01" db="EMBL/GenBank/DDBJ databases">
        <authorList>
            <person name="Corre E."/>
            <person name="Pelletier E."/>
            <person name="Niang G."/>
            <person name="Scheremetjew M."/>
            <person name="Finn R."/>
            <person name="Kale V."/>
            <person name="Holt S."/>
            <person name="Cochrane G."/>
            <person name="Meng A."/>
            <person name="Brown T."/>
            <person name="Cohen L."/>
        </authorList>
    </citation>
    <scope>NUCLEOTIDE SEQUENCE</scope>
    <source>
        <strain evidence="9">RCC1614</strain>
    </source>
</reference>
<comment type="similarity">
    <text evidence="2 7">Belongs to the uroporphyrinogen-III synthase family.</text>
</comment>
<dbReference type="PANTHER" id="PTHR38042:SF1">
    <property type="entry name" value="UROPORPHYRINOGEN-III SYNTHASE, CHLOROPLASTIC"/>
    <property type="match status" value="1"/>
</dbReference>
<dbReference type="Pfam" id="PF02602">
    <property type="entry name" value="HEM4"/>
    <property type="match status" value="1"/>
</dbReference>
<dbReference type="InterPro" id="IPR039793">
    <property type="entry name" value="UROS/Hem4"/>
</dbReference>
<dbReference type="EC" id="4.2.1.75" evidence="3 7"/>
<gene>
    <name evidence="9" type="ORF">MPUS1402_LOCUS413</name>
</gene>
<feature type="domain" description="Tetrapyrrole biosynthesis uroporphyrinogen III synthase" evidence="8">
    <location>
        <begin position="91"/>
        <end position="320"/>
    </location>
</feature>
<evidence type="ECO:0000256" key="4">
    <source>
        <dbReference type="ARBA" id="ARBA00023239"/>
    </source>
</evidence>
<organism evidence="9">
    <name type="scientific">Micromonas pusilla</name>
    <name type="common">Picoplanktonic green alga</name>
    <name type="synonym">Chromulina pusilla</name>
    <dbReference type="NCBI Taxonomy" id="38833"/>
    <lineage>
        <taxon>Eukaryota</taxon>
        <taxon>Viridiplantae</taxon>
        <taxon>Chlorophyta</taxon>
        <taxon>Mamiellophyceae</taxon>
        <taxon>Mamiellales</taxon>
        <taxon>Mamiellaceae</taxon>
        <taxon>Micromonas</taxon>
    </lineage>
</organism>
<dbReference type="PANTHER" id="PTHR38042">
    <property type="entry name" value="UROPORPHYRINOGEN-III SYNTHASE, CHLOROPLASTIC"/>
    <property type="match status" value="1"/>
</dbReference>
<keyword evidence="5 7" id="KW-0627">Porphyrin biosynthesis</keyword>
<dbReference type="InterPro" id="IPR036108">
    <property type="entry name" value="4pyrrol_syn_uPrphyn_synt_sf"/>
</dbReference>
<dbReference type="GO" id="GO:0004852">
    <property type="term" value="F:uroporphyrinogen-III synthase activity"/>
    <property type="evidence" value="ECO:0007669"/>
    <property type="project" value="UniProtKB-UniRule"/>
</dbReference>